<gene>
    <name evidence="2" type="ORF">JY572_26850</name>
</gene>
<evidence type="ECO:0008006" key="4">
    <source>
        <dbReference type="Google" id="ProtNLM"/>
    </source>
</evidence>
<reference evidence="2 3" key="1">
    <citation type="submission" date="2021-02" db="EMBL/GenBank/DDBJ databases">
        <title>De Novo genome assembly of isolated myxobacteria.</title>
        <authorList>
            <person name="Stevens D.C."/>
        </authorList>
    </citation>
    <scope>NUCLEOTIDE SEQUENCE [LARGE SCALE GENOMIC DNA]</scope>
    <source>
        <strain evidence="2 3">SCHIC003</strain>
    </source>
</reference>
<dbReference type="EMBL" id="CP071091">
    <property type="protein sequence ID" value="QSQ11991.1"/>
    <property type="molecule type" value="Genomic_DNA"/>
</dbReference>
<evidence type="ECO:0000313" key="2">
    <source>
        <dbReference type="EMBL" id="QSQ11991.1"/>
    </source>
</evidence>
<feature type="chain" id="PRO_5045776833" description="Outer membrane protein beta-barrel domain-containing protein" evidence="1">
    <location>
        <begin position="31"/>
        <end position="222"/>
    </location>
</feature>
<keyword evidence="1" id="KW-0732">Signal</keyword>
<protein>
    <recommendedName>
        <fullName evidence="4">Outer membrane protein beta-barrel domain-containing protein</fullName>
    </recommendedName>
</protein>
<name>A0ABX7N0E7_9BACT</name>
<feature type="signal peptide" evidence="1">
    <location>
        <begin position="1"/>
        <end position="30"/>
    </location>
</feature>
<dbReference type="Proteomes" id="UP000663090">
    <property type="component" value="Chromosome"/>
</dbReference>
<dbReference type="RefSeq" id="WP_206713726.1">
    <property type="nucleotide sequence ID" value="NZ_CP071091.1"/>
</dbReference>
<accession>A0ABX7N0E7</accession>
<proteinExistence type="predicted"/>
<sequence>MEHQRKSCVSRSLILSLGLLCGVVSPGTSAAEVPLMSLPTLDDNWPQVDMLIGTEEMGTGVFLPFGCTREQDGLALEARQRYSNGAVSVEAAYRLSAVKNWKSTEGALHNLATQVGLHVRTASRTSEDAALGPTLGLTVNHWLIPMEDAKWLEVFAGVQGAALMVPHRGQLEVPVRASIGIQGNCPCFNSMLVVRGGWDDARQGFDSPVSISATLALGFGKW</sequence>
<keyword evidence="3" id="KW-1185">Reference proteome</keyword>
<evidence type="ECO:0000256" key="1">
    <source>
        <dbReference type="SAM" id="SignalP"/>
    </source>
</evidence>
<organism evidence="2 3">
    <name type="scientific">Myxococcus landrumensis</name>
    <dbReference type="NCBI Taxonomy" id="2813577"/>
    <lineage>
        <taxon>Bacteria</taxon>
        <taxon>Pseudomonadati</taxon>
        <taxon>Myxococcota</taxon>
        <taxon>Myxococcia</taxon>
        <taxon>Myxococcales</taxon>
        <taxon>Cystobacterineae</taxon>
        <taxon>Myxococcaceae</taxon>
        <taxon>Myxococcus</taxon>
    </lineage>
</organism>
<evidence type="ECO:0000313" key="3">
    <source>
        <dbReference type="Proteomes" id="UP000663090"/>
    </source>
</evidence>